<dbReference type="Proteomes" id="UP000076661">
    <property type="component" value="Unassembled WGS sequence"/>
</dbReference>
<dbReference type="InterPro" id="IPR021877">
    <property type="entry name" value="DUF3487"/>
</dbReference>
<evidence type="ECO:0000313" key="3">
    <source>
        <dbReference type="Proteomes" id="UP000076661"/>
    </source>
</evidence>
<gene>
    <name evidence="2" type="ORF">N478_03765</name>
</gene>
<accession>A0A167KW33</accession>
<keyword evidence="1" id="KW-1133">Transmembrane helix</keyword>
<feature type="transmembrane region" description="Helical" evidence="1">
    <location>
        <begin position="55"/>
        <end position="76"/>
    </location>
</feature>
<keyword evidence="1" id="KW-0472">Membrane</keyword>
<dbReference type="EMBL" id="AUXX01000034">
    <property type="protein sequence ID" value="KZN63380.1"/>
    <property type="molecule type" value="Genomic_DNA"/>
</dbReference>
<reference evidence="2 3" key="1">
    <citation type="submission" date="2013-07" db="EMBL/GenBank/DDBJ databases">
        <title>Comparative Genomic and Metabolomic Analysis of Twelve Strains of Pseudoalteromonas luteoviolacea.</title>
        <authorList>
            <person name="Vynne N.G."/>
            <person name="Mansson M."/>
            <person name="Gram L."/>
        </authorList>
    </citation>
    <scope>NUCLEOTIDE SEQUENCE [LARGE SCALE GENOMIC DNA]</scope>
    <source>
        <strain evidence="2 3">S4060-1</strain>
    </source>
</reference>
<feature type="transmembrane region" description="Helical" evidence="1">
    <location>
        <begin position="29"/>
        <end position="49"/>
    </location>
</feature>
<proteinExistence type="predicted"/>
<sequence>MSDNYTDDFVPTFLNTEPEVILNLTETELGIALGGSVLFGVLISIPFSFFLPSFMAILLIYLASFGLGLYLFSLIFKRYKFGKPRGFFVATLKKKFGGSDEYYVIDKPLIVGRTNKKVVEYD</sequence>
<keyword evidence="1" id="KW-0812">Transmembrane</keyword>
<dbReference type="Pfam" id="PF11990">
    <property type="entry name" value="DUF3487"/>
    <property type="match status" value="1"/>
</dbReference>
<dbReference type="PATRIC" id="fig|1365257.3.peg.3788"/>
<dbReference type="RefSeq" id="WP_063382163.1">
    <property type="nucleotide sequence ID" value="NZ_AUXX01000034.1"/>
</dbReference>
<evidence type="ECO:0008006" key="4">
    <source>
        <dbReference type="Google" id="ProtNLM"/>
    </source>
</evidence>
<name>A0A167KW33_9GAMM</name>
<dbReference type="AlphaFoldDB" id="A0A167KW33"/>
<organism evidence="2 3">
    <name type="scientific">Pseudoalteromonas luteoviolacea S4060-1</name>
    <dbReference type="NCBI Taxonomy" id="1365257"/>
    <lineage>
        <taxon>Bacteria</taxon>
        <taxon>Pseudomonadati</taxon>
        <taxon>Pseudomonadota</taxon>
        <taxon>Gammaproteobacteria</taxon>
        <taxon>Alteromonadales</taxon>
        <taxon>Pseudoalteromonadaceae</taxon>
        <taxon>Pseudoalteromonas</taxon>
    </lineage>
</organism>
<evidence type="ECO:0000256" key="1">
    <source>
        <dbReference type="SAM" id="Phobius"/>
    </source>
</evidence>
<protein>
    <recommendedName>
        <fullName evidence="4">Conjugal transfer protein</fullName>
    </recommendedName>
</protein>
<evidence type="ECO:0000313" key="2">
    <source>
        <dbReference type="EMBL" id="KZN63380.1"/>
    </source>
</evidence>
<comment type="caution">
    <text evidence="2">The sequence shown here is derived from an EMBL/GenBank/DDBJ whole genome shotgun (WGS) entry which is preliminary data.</text>
</comment>